<dbReference type="PANTHER" id="PTHR43341:SF1">
    <property type="entry name" value="GENERAL AMINO-ACID PERMEASE GAP1"/>
    <property type="match status" value="1"/>
</dbReference>
<keyword evidence="6 8" id="KW-1133">Transmembrane helix</keyword>
<evidence type="ECO:0000259" key="9">
    <source>
        <dbReference type="Pfam" id="PF00324"/>
    </source>
</evidence>
<feature type="transmembrane region" description="Helical" evidence="8">
    <location>
        <begin position="343"/>
        <end position="361"/>
    </location>
</feature>
<dbReference type="GO" id="GO:0016020">
    <property type="term" value="C:membrane"/>
    <property type="evidence" value="ECO:0007669"/>
    <property type="project" value="UniProtKB-SubCell"/>
</dbReference>
<feature type="domain" description="Amino acid permease/ SLC12A" evidence="9">
    <location>
        <begin position="21"/>
        <end position="471"/>
    </location>
</feature>
<feature type="transmembrane region" description="Helical" evidence="8">
    <location>
        <begin position="49"/>
        <end position="66"/>
    </location>
</feature>
<evidence type="ECO:0000256" key="3">
    <source>
        <dbReference type="ARBA" id="ARBA00022448"/>
    </source>
</evidence>
<evidence type="ECO:0000256" key="2">
    <source>
        <dbReference type="ARBA" id="ARBA00008583"/>
    </source>
</evidence>
<dbReference type="RefSeq" id="WP_167951481.1">
    <property type="nucleotide sequence ID" value="NZ_BAAAPQ010000022.1"/>
</dbReference>
<dbReference type="InterPro" id="IPR004840">
    <property type="entry name" value="Amino_acid_permease_CS"/>
</dbReference>
<evidence type="ECO:0000256" key="4">
    <source>
        <dbReference type="ARBA" id="ARBA00022692"/>
    </source>
</evidence>
<dbReference type="GO" id="GO:0015171">
    <property type="term" value="F:amino acid transmembrane transporter activity"/>
    <property type="evidence" value="ECO:0007669"/>
    <property type="project" value="TreeGrafter"/>
</dbReference>
<evidence type="ECO:0000256" key="1">
    <source>
        <dbReference type="ARBA" id="ARBA00004141"/>
    </source>
</evidence>
<dbReference type="FunFam" id="1.20.1740.10:FF:000001">
    <property type="entry name" value="Amino acid permease"/>
    <property type="match status" value="1"/>
</dbReference>
<feature type="transmembrane region" description="Helical" evidence="8">
    <location>
        <begin position="244"/>
        <end position="263"/>
    </location>
</feature>
<feature type="transmembrane region" description="Helical" evidence="8">
    <location>
        <begin position="293"/>
        <end position="318"/>
    </location>
</feature>
<feature type="transmembrane region" description="Helical" evidence="8">
    <location>
        <begin position="415"/>
        <end position="433"/>
    </location>
</feature>
<keyword evidence="11" id="KW-1185">Reference proteome</keyword>
<sequence length="495" mass="52505">MDAAATSAGRRELTRGLKSRHLQMIAIGGAIGTGLFLGSGGTISQAGPGGALLAYAAIGIMVLFVMQSLGEMSTHLPVAGSFHTYGTKYVSPSFGFAMGWNYWFNWAITLAAELVAAGVIMSFWLPDVPAWVWAAIFLALLTGLNFLSARAFGEGEFWFAAIKVTAVLAFLVLGVLMIAGIIGGDSPGMSNWTNGQAPFVGGWVSIVSVFMIAGFSFQGTELVGVTAGESADPRRDMPRAIRTVFWRIMLFYIGAIVIIGFLLPYTDPSLLASANDEDVTASPFTLVFERAGIAVAASVMNAVILTAILSAGNSGLYASTRMLYAMAKEGTAPRLFARLNDRGVPVMALLATAVIGLFGFLSEVMGDGGAYTWLINVSGLSGFIVWVGISWCHFRFRRAYIRQGGKVADLPYRAPLFPIGPIIALIMLVIVIIGQNVQAIANGHVLEVASAYIGLPAFLLLWLGHRAATGRRSRTVGLDEMDVEGLTITPQTGPA</sequence>
<comment type="caution">
    <text evidence="10">The sequence shown here is derived from an EMBL/GenBank/DDBJ whole genome shotgun (WGS) entry which is preliminary data.</text>
</comment>
<reference evidence="10 11" key="1">
    <citation type="submission" date="2020-03" db="EMBL/GenBank/DDBJ databases">
        <title>Sequencing the genomes of 1000 actinobacteria strains.</title>
        <authorList>
            <person name="Klenk H.-P."/>
        </authorList>
    </citation>
    <scope>NUCLEOTIDE SEQUENCE [LARGE SCALE GENOMIC DNA]</scope>
    <source>
        <strain evidence="10 11">DSM 18964</strain>
    </source>
</reference>
<feature type="transmembrane region" description="Helical" evidence="8">
    <location>
        <begin position="160"/>
        <end position="182"/>
    </location>
</feature>
<comment type="subcellular location">
    <subcellularLocation>
        <location evidence="1">Membrane</location>
        <topology evidence="1">Multi-pass membrane protein</topology>
    </subcellularLocation>
</comment>
<feature type="transmembrane region" description="Helical" evidence="8">
    <location>
        <begin position="202"/>
        <end position="223"/>
    </location>
</feature>
<dbReference type="EMBL" id="JAATJN010000001">
    <property type="protein sequence ID" value="NJC57847.1"/>
    <property type="molecule type" value="Genomic_DNA"/>
</dbReference>
<proteinExistence type="inferred from homology"/>
<evidence type="ECO:0000256" key="8">
    <source>
        <dbReference type="SAM" id="Phobius"/>
    </source>
</evidence>
<comment type="similarity">
    <text evidence="2">Belongs to the amino acid-polyamine-organocation (APC) superfamily. Amino acid transporter (AAT) (TC 2.A.3.1) family.</text>
</comment>
<name>A0A846SAN7_9MICO</name>
<feature type="transmembrane region" description="Helical" evidence="8">
    <location>
        <begin position="445"/>
        <end position="464"/>
    </location>
</feature>
<feature type="transmembrane region" description="Helical" evidence="8">
    <location>
        <begin position="21"/>
        <end position="43"/>
    </location>
</feature>
<dbReference type="Proteomes" id="UP000576792">
    <property type="component" value="Unassembled WGS sequence"/>
</dbReference>
<dbReference type="PIRSF" id="PIRSF006060">
    <property type="entry name" value="AA_transporter"/>
    <property type="match status" value="1"/>
</dbReference>
<dbReference type="InterPro" id="IPR050524">
    <property type="entry name" value="APC_YAT"/>
</dbReference>
<dbReference type="PANTHER" id="PTHR43341">
    <property type="entry name" value="AMINO ACID PERMEASE"/>
    <property type="match status" value="1"/>
</dbReference>
<evidence type="ECO:0000313" key="10">
    <source>
        <dbReference type="EMBL" id="NJC57847.1"/>
    </source>
</evidence>
<protein>
    <submittedName>
        <fullName evidence="10">Lysine-specific permease</fullName>
    </submittedName>
</protein>
<accession>A0A846SAN7</accession>
<evidence type="ECO:0000313" key="11">
    <source>
        <dbReference type="Proteomes" id="UP000576792"/>
    </source>
</evidence>
<evidence type="ECO:0000256" key="6">
    <source>
        <dbReference type="ARBA" id="ARBA00022989"/>
    </source>
</evidence>
<feature type="transmembrane region" description="Helical" evidence="8">
    <location>
        <begin position="373"/>
        <end position="394"/>
    </location>
</feature>
<keyword evidence="5" id="KW-0029">Amino-acid transport</keyword>
<dbReference type="Gene3D" id="1.20.1740.10">
    <property type="entry name" value="Amino acid/polyamine transporter I"/>
    <property type="match status" value="1"/>
</dbReference>
<dbReference type="PROSITE" id="PS00218">
    <property type="entry name" value="AMINO_ACID_PERMEASE_1"/>
    <property type="match status" value="1"/>
</dbReference>
<keyword evidence="3" id="KW-0813">Transport</keyword>
<dbReference type="Pfam" id="PF00324">
    <property type="entry name" value="AA_permease"/>
    <property type="match status" value="1"/>
</dbReference>
<keyword evidence="4 8" id="KW-0812">Transmembrane</keyword>
<organism evidence="10 11">
    <name type="scientific">Brevibacterium marinum</name>
    <dbReference type="NCBI Taxonomy" id="418643"/>
    <lineage>
        <taxon>Bacteria</taxon>
        <taxon>Bacillati</taxon>
        <taxon>Actinomycetota</taxon>
        <taxon>Actinomycetes</taxon>
        <taxon>Micrococcales</taxon>
        <taxon>Brevibacteriaceae</taxon>
        <taxon>Brevibacterium</taxon>
    </lineage>
</organism>
<feature type="transmembrane region" description="Helical" evidence="8">
    <location>
        <begin position="103"/>
        <end position="124"/>
    </location>
</feature>
<dbReference type="AlphaFoldDB" id="A0A846SAN7"/>
<evidence type="ECO:0000256" key="7">
    <source>
        <dbReference type="ARBA" id="ARBA00023136"/>
    </source>
</evidence>
<gene>
    <name evidence="10" type="ORF">BKA07_002882</name>
</gene>
<keyword evidence="7 8" id="KW-0472">Membrane</keyword>
<feature type="transmembrane region" description="Helical" evidence="8">
    <location>
        <begin position="130"/>
        <end position="148"/>
    </location>
</feature>
<evidence type="ECO:0000256" key="5">
    <source>
        <dbReference type="ARBA" id="ARBA00022970"/>
    </source>
</evidence>
<dbReference type="InterPro" id="IPR004841">
    <property type="entry name" value="AA-permease/SLC12A_dom"/>
</dbReference>